<dbReference type="EMBL" id="AY095314">
    <property type="protein sequence ID" value="AAM28411.1"/>
    <property type="molecule type" value="Genomic_DNA"/>
</dbReference>
<sequence length="203" mass="20660">MSKAVRFIGGAVQVIAGIYTANPALIASGVGSIAGGIAEQKREDAAKQAVQEQRKAVAINNAQQAIQRQRQIRQTIAEARVRRALIQSRGFEGGPAGAGDSIYGDAASAIGAANTQQAAAFGISAARNRAAMFGLEARSSNSFDAFAGAANLFGQGYTAYKGGSFEGLFGSGTADTGRTSDFGRSGNNSANFLEFGGAVSGGR</sequence>
<evidence type="ECO:0000313" key="1">
    <source>
        <dbReference type="EMBL" id="AAM28411.1"/>
    </source>
</evidence>
<dbReference type="Proteomes" id="UP000001794">
    <property type="component" value="Segment"/>
</dbReference>
<protein>
    <submittedName>
        <fullName evidence="1">Uncharacterized protein</fullName>
    </submittedName>
</protein>
<evidence type="ECO:0000313" key="2">
    <source>
        <dbReference type="Proteomes" id="UP000001794"/>
    </source>
</evidence>
<keyword evidence="2" id="KW-1185">Reference proteome</keyword>
<proteinExistence type="predicted"/>
<accession>Q8LT56</accession>
<dbReference type="GeneID" id="956051"/>
<organism evidence="1 2">
    <name type="scientific">Vibrio phage VpV262</name>
    <dbReference type="NCBI Taxonomy" id="2907796"/>
    <lineage>
        <taxon>Viruses</taxon>
        <taxon>Duplodnaviria</taxon>
        <taxon>Heunggongvirae</taxon>
        <taxon>Uroviricota</taxon>
        <taxon>Caudoviricetes</taxon>
        <taxon>Zobellviridae</taxon>
        <taxon>Vipivirus</taxon>
        <taxon>Vipivirus canadense</taxon>
    </lineage>
</organism>
<dbReference type="KEGG" id="vg:956051"/>
<reference evidence="1 2" key="1">
    <citation type="journal article" date="2003" name="Virology">
        <title>The complete sequence of marine bacteriophage VpV262 infecting vibrio parahaemolyticus indicates that an ancestral component of a T7 viral supergroup is widespread in the marine environment.</title>
        <authorList>
            <person name="Hardies S.C."/>
            <person name="Comeau A.M."/>
            <person name="Serwer P."/>
            <person name="Suttle C.A."/>
        </authorList>
    </citation>
    <scope>NUCLEOTIDE SEQUENCE</scope>
</reference>
<name>Q8LT56_9CAUD</name>
<dbReference type="RefSeq" id="NP_640309.1">
    <property type="nucleotide sequence ID" value="NC_003907.2"/>
</dbReference>